<comment type="caution">
    <text evidence="1">The sequence shown here is derived from an EMBL/GenBank/DDBJ whole genome shotgun (WGS) entry which is preliminary data.</text>
</comment>
<dbReference type="InterPro" id="IPR013368">
    <property type="entry name" value="YecD_YerC"/>
</dbReference>
<dbReference type="PANTHER" id="PTHR40080">
    <property type="entry name" value="LMO1763 PROTEIN"/>
    <property type="match status" value="1"/>
</dbReference>
<evidence type="ECO:0008006" key="3">
    <source>
        <dbReference type="Google" id="ProtNLM"/>
    </source>
</evidence>
<sequence length="176" mass="20346">MPVFHLNSLPKEKRIQMIGEFYDTIDSLKNRGEVRSFFKSLLTPEEIASFMRRIEVAVLLSAGYNYDKIIKMLGVGKNKISSVQKCLQQDDNGYKIIVERLIENRKKRLKKIKKEEKERMNMSPLAAAKKAYPAHFLLDNLLDAAIEKLDEDDKELEKEAVLYTPSSGRSHLRTNE</sequence>
<dbReference type="InterPro" id="IPR038116">
    <property type="entry name" value="TrpR-like_sf"/>
</dbReference>
<dbReference type="InterPro" id="IPR000831">
    <property type="entry name" value="Trp_repress"/>
</dbReference>
<dbReference type="PANTHER" id="PTHR40080:SF1">
    <property type="entry name" value="TRPR-LIKE PROTEIN YERC_YECD"/>
    <property type="match status" value="1"/>
</dbReference>
<dbReference type="EMBL" id="MHPJ01000004">
    <property type="protein sequence ID" value="OGZ79426.1"/>
    <property type="molecule type" value="Genomic_DNA"/>
</dbReference>
<proteinExistence type="predicted"/>
<dbReference type="AlphaFoldDB" id="A0A1G2IX69"/>
<name>A0A1G2IX69_9BACT</name>
<reference evidence="1 2" key="1">
    <citation type="journal article" date="2016" name="Nat. Commun.">
        <title>Thousands of microbial genomes shed light on interconnected biogeochemical processes in an aquifer system.</title>
        <authorList>
            <person name="Anantharaman K."/>
            <person name="Brown C.T."/>
            <person name="Hug L.A."/>
            <person name="Sharon I."/>
            <person name="Castelle C.J."/>
            <person name="Probst A.J."/>
            <person name="Thomas B.C."/>
            <person name="Singh A."/>
            <person name="Wilkins M.J."/>
            <person name="Karaoz U."/>
            <person name="Brodie E.L."/>
            <person name="Williams K.H."/>
            <person name="Hubbard S.S."/>
            <person name="Banfield J.F."/>
        </authorList>
    </citation>
    <scope>NUCLEOTIDE SEQUENCE [LARGE SCALE GENOMIC DNA]</scope>
</reference>
<dbReference type="NCBIfam" id="TIGR02531">
    <property type="entry name" value="yecD_yerC"/>
    <property type="match status" value="1"/>
</dbReference>
<gene>
    <name evidence="1" type="ORF">A2358_00490</name>
</gene>
<protein>
    <recommendedName>
        <fullName evidence="3">TrpR protein YerC/YecD</fullName>
    </recommendedName>
</protein>
<dbReference type="GO" id="GO:0003700">
    <property type="term" value="F:DNA-binding transcription factor activity"/>
    <property type="evidence" value="ECO:0007669"/>
    <property type="project" value="InterPro"/>
</dbReference>
<evidence type="ECO:0000313" key="2">
    <source>
        <dbReference type="Proteomes" id="UP000178650"/>
    </source>
</evidence>
<accession>A0A1G2IX69</accession>
<dbReference type="STRING" id="1802223.A2358_00490"/>
<dbReference type="SUPFAM" id="SSF48295">
    <property type="entry name" value="TrpR-like"/>
    <property type="match status" value="1"/>
</dbReference>
<dbReference type="Gene3D" id="1.10.1270.10">
    <property type="entry name" value="TrpR-like"/>
    <property type="match status" value="1"/>
</dbReference>
<dbReference type="GO" id="GO:0043565">
    <property type="term" value="F:sequence-specific DNA binding"/>
    <property type="evidence" value="ECO:0007669"/>
    <property type="project" value="InterPro"/>
</dbReference>
<dbReference type="Proteomes" id="UP000178650">
    <property type="component" value="Unassembled WGS sequence"/>
</dbReference>
<dbReference type="InterPro" id="IPR010921">
    <property type="entry name" value="Trp_repressor/repl_initiator"/>
</dbReference>
<evidence type="ECO:0000313" key="1">
    <source>
        <dbReference type="EMBL" id="OGZ79426.1"/>
    </source>
</evidence>
<dbReference type="Pfam" id="PF01371">
    <property type="entry name" value="Trp_repressor"/>
    <property type="match status" value="1"/>
</dbReference>
<organism evidence="1 2">
    <name type="scientific">Candidatus Staskawiczbacteria bacterium RIFOXYB1_FULL_37_44</name>
    <dbReference type="NCBI Taxonomy" id="1802223"/>
    <lineage>
        <taxon>Bacteria</taxon>
        <taxon>Candidatus Staskawicziibacteriota</taxon>
    </lineage>
</organism>